<keyword evidence="4 8" id="KW-1133">Transmembrane helix</keyword>
<evidence type="ECO:0000256" key="9">
    <source>
        <dbReference type="SAM" id="MobiDB-lite"/>
    </source>
</evidence>
<dbReference type="PANTHER" id="PTHR22777:SF17">
    <property type="entry name" value="UPF0053 PROTEIN SLL0260"/>
    <property type="match status" value="1"/>
</dbReference>
<gene>
    <name evidence="13" type="ORF">CHC_T00001034001</name>
</gene>
<dbReference type="PROSITE" id="PS51846">
    <property type="entry name" value="CNNM"/>
    <property type="match status" value="1"/>
</dbReference>
<organism evidence="13 14">
    <name type="scientific">Chondrus crispus</name>
    <name type="common">Carrageen Irish moss</name>
    <name type="synonym">Polymorpha crispa</name>
    <dbReference type="NCBI Taxonomy" id="2769"/>
    <lineage>
        <taxon>Eukaryota</taxon>
        <taxon>Rhodophyta</taxon>
        <taxon>Florideophyceae</taxon>
        <taxon>Rhodymeniophycidae</taxon>
        <taxon>Gigartinales</taxon>
        <taxon>Gigartinaceae</taxon>
        <taxon>Chondrus</taxon>
    </lineage>
</organism>
<dbReference type="GO" id="GO:0050660">
    <property type="term" value="F:flavin adenine dinucleotide binding"/>
    <property type="evidence" value="ECO:0007669"/>
    <property type="project" value="InterPro"/>
</dbReference>
<dbReference type="CDD" id="cd04590">
    <property type="entry name" value="CBS_pair_CorC_HlyC_assoc"/>
    <property type="match status" value="1"/>
</dbReference>
<dbReference type="SUPFAM" id="SSF54631">
    <property type="entry name" value="CBS-domain pair"/>
    <property type="match status" value="1"/>
</dbReference>
<evidence type="ECO:0000256" key="2">
    <source>
        <dbReference type="ARBA" id="ARBA00022692"/>
    </source>
</evidence>
<proteinExistence type="predicted"/>
<dbReference type="EMBL" id="HG001934">
    <property type="protein sequence ID" value="CDF38482.1"/>
    <property type="molecule type" value="Genomic_DNA"/>
</dbReference>
<dbReference type="PROSITE" id="PS51371">
    <property type="entry name" value="CBS"/>
    <property type="match status" value="2"/>
</dbReference>
<feature type="domain" description="CBS" evidence="11">
    <location>
        <begin position="260"/>
        <end position="317"/>
    </location>
</feature>
<dbReference type="AlphaFoldDB" id="R7QJ18"/>
<dbReference type="InterPro" id="IPR000644">
    <property type="entry name" value="CBS_dom"/>
</dbReference>
<sequence>MFVIGAALAAAETAITTLWPWKVRELADKEGRSSPFAVLESDLTRFLTTILVTTTSATVLSTAIATEVAGDFFGPAAVGYVTAGMTVFFLFFGEILPKALAVHAPAKVARVMVPVISMLSIIVYPVGKLLAWLSTQILRAFKLPMENDAKVSEEELRLIVAGAGRSGSIEKYESQIIHNVLDLEETDVRNVMCPRVDVVALPVTSTLTELLELESESHYSRMPVFEDTIDNIVGVAMLKSLLRYLREDASLLPTTKVSEIMDPAFFVPESMSVWIVLEEMRKRRLHMAIVVDEYGGTAGLVTLEDILEEVVGEIYDEDDDYEAEAQFIKKKQDGNFLVEGQADLEKVDQALGMHLDEDDLGDYGTISGFLCARMGGIPEVGDLWVFNHVRFVVVDADDRRILGLRAEMLSPEEMAESPESHKSHEEANVETFFGQYTDIENGLGGERSSSRPNDRFSKPAENGTAKGGSTKCSRNDGSVDSEPRKVNGGQDSADASGRDPREP</sequence>
<dbReference type="Gramene" id="CDF38482">
    <property type="protein sequence ID" value="CDF38482"/>
    <property type="gene ID" value="CHC_T00001034001"/>
</dbReference>
<evidence type="ECO:0000256" key="4">
    <source>
        <dbReference type="ARBA" id="ARBA00022989"/>
    </source>
</evidence>
<keyword evidence="14" id="KW-1185">Reference proteome</keyword>
<evidence type="ECO:0000259" key="12">
    <source>
        <dbReference type="PROSITE" id="PS51846"/>
    </source>
</evidence>
<comment type="subcellular location">
    <subcellularLocation>
        <location evidence="1">Membrane</location>
        <topology evidence="1">Multi-pass membrane protein</topology>
    </subcellularLocation>
</comment>
<feature type="transmembrane region" description="Helical" evidence="10">
    <location>
        <begin position="112"/>
        <end position="133"/>
    </location>
</feature>
<evidence type="ECO:0000256" key="10">
    <source>
        <dbReference type="SAM" id="Phobius"/>
    </source>
</evidence>
<dbReference type="OrthoDB" id="5353557at2759"/>
<feature type="compositionally biased region" description="Basic and acidic residues" evidence="9">
    <location>
        <begin position="448"/>
        <end position="458"/>
    </location>
</feature>
<evidence type="ECO:0000313" key="14">
    <source>
        <dbReference type="Proteomes" id="UP000012073"/>
    </source>
</evidence>
<dbReference type="Pfam" id="PF01595">
    <property type="entry name" value="CNNM"/>
    <property type="match status" value="1"/>
</dbReference>
<dbReference type="Gene3D" id="3.30.465.10">
    <property type="match status" value="1"/>
</dbReference>
<dbReference type="InterPro" id="IPR002550">
    <property type="entry name" value="CNNM"/>
</dbReference>
<evidence type="ECO:0000256" key="5">
    <source>
        <dbReference type="ARBA" id="ARBA00023122"/>
    </source>
</evidence>
<dbReference type="Proteomes" id="UP000012073">
    <property type="component" value="Unassembled WGS sequence"/>
</dbReference>
<accession>R7QJ18</accession>
<dbReference type="KEGG" id="ccp:CHC_T00001034001"/>
<dbReference type="RefSeq" id="XP_005718375.1">
    <property type="nucleotide sequence ID" value="XM_005718318.1"/>
</dbReference>
<dbReference type="SMART" id="SM00116">
    <property type="entry name" value="CBS"/>
    <property type="match status" value="2"/>
</dbReference>
<name>R7QJ18_CHOCR</name>
<dbReference type="Pfam" id="PF03471">
    <property type="entry name" value="CorC_HlyC"/>
    <property type="match status" value="1"/>
</dbReference>
<reference evidence="14" key="1">
    <citation type="journal article" date="2013" name="Proc. Natl. Acad. Sci. U.S.A.">
        <title>Genome structure and metabolic features in the red seaweed Chondrus crispus shed light on evolution of the Archaeplastida.</title>
        <authorList>
            <person name="Collen J."/>
            <person name="Porcel B."/>
            <person name="Carre W."/>
            <person name="Ball S.G."/>
            <person name="Chaparro C."/>
            <person name="Tonon T."/>
            <person name="Barbeyron T."/>
            <person name="Michel G."/>
            <person name="Noel B."/>
            <person name="Valentin K."/>
            <person name="Elias M."/>
            <person name="Artiguenave F."/>
            <person name="Arun A."/>
            <person name="Aury J.M."/>
            <person name="Barbosa-Neto J.F."/>
            <person name="Bothwell J.H."/>
            <person name="Bouget F.Y."/>
            <person name="Brillet L."/>
            <person name="Cabello-Hurtado F."/>
            <person name="Capella-Gutierrez S."/>
            <person name="Charrier B."/>
            <person name="Cladiere L."/>
            <person name="Cock J.M."/>
            <person name="Coelho S.M."/>
            <person name="Colleoni C."/>
            <person name="Czjzek M."/>
            <person name="Da Silva C."/>
            <person name="Delage L."/>
            <person name="Denoeud F."/>
            <person name="Deschamps P."/>
            <person name="Dittami S.M."/>
            <person name="Gabaldon T."/>
            <person name="Gachon C.M."/>
            <person name="Groisillier A."/>
            <person name="Herve C."/>
            <person name="Jabbari K."/>
            <person name="Katinka M."/>
            <person name="Kloareg B."/>
            <person name="Kowalczyk N."/>
            <person name="Labadie K."/>
            <person name="Leblanc C."/>
            <person name="Lopez P.J."/>
            <person name="McLachlan D.H."/>
            <person name="Meslet-Cladiere L."/>
            <person name="Moustafa A."/>
            <person name="Nehr Z."/>
            <person name="Nyvall Collen P."/>
            <person name="Panaud O."/>
            <person name="Partensky F."/>
            <person name="Poulain J."/>
            <person name="Rensing S.A."/>
            <person name="Rousvoal S."/>
            <person name="Samson G."/>
            <person name="Symeonidi A."/>
            <person name="Weissenbach J."/>
            <person name="Zambounis A."/>
            <person name="Wincker P."/>
            <person name="Boyen C."/>
        </authorList>
    </citation>
    <scope>NUCLEOTIDE SEQUENCE [LARGE SCALE GENOMIC DNA]</scope>
    <source>
        <strain evidence="14">cv. Stackhouse</strain>
    </source>
</reference>
<dbReference type="InterPro" id="IPR036318">
    <property type="entry name" value="FAD-bd_PCMH-like_sf"/>
</dbReference>
<evidence type="ECO:0000259" key="11">
    <source>
        <dbReference type="PROSITE" id="PS51371"/>
    </source>
</evidence>
<keyword evidence="6 8" id="KW-0472">Membrane</keyword>
<evidence type="ECO:0000256" key="6">
    <source>
        <dbReference type="ARBA" id="ARBA00023136"/>
    </source>
</evidence>
<dbReference type="OMA" id="HHYSREE"/>
<dbReference type="SUPFAM" id="SSF56176">
    <property type="entry name" value="FAD-binding/transporter-associated domain-like"/>
    <property type="match status" value="1"/>
</dbReference>
<dbReference type="InterPro" id="IPR044751">
    <property type="entry name" value="Ion_transp-like_CBS"/>
</dbReference>
<keyword evidence="5 7" id="KW-0129">CBS domain</keyword>
<feature type="domain" description="CBS" evidence="11">
    <location>
        <begin position="192"/>
        <end position="251"/>
    </location>
</feature>
<evidence type="ECO:0000256" key="3">
    <source>
        <dbReference type="ARBA" id="ARBA00022737"/>
    </source>
</evidence>
<dbReference type="PhylomeDB" id="R7QJ18"/>
<keyword evidence="3" id="KW-0677">Repeat</keyword>
<feature type="domain" description="CNNM transmembrane" evidence="12">
    <location>
        <begin position="1"/>
        <end position="173"/>
    </location>
</feature>
<dbReference type="Pfam" id="PF00571">
    <property type="entry name" value="CBS"/>
    <property type="match status" value="2"/>
</dbReference>
<dbReference type="GeneID" id="17326092"/>
<keyword evidence="2 8" id="KW-0812">Transmembrane</keyword>
<evidence type="ECO:0000256" key="1">
    <source>
        <dbReference type="ARBA" id="ARBA00004141"/>
    </source>
</evidence>
<feature type="transmembrane region" description="Helical" evidence="10">
    <location>
        <begin position="46"/>
        <end position="65"/>
    </location>
</feature>
<protein>
    <submittedName>
        <fullName evidence="13">Uncharacterized protein</fullName>
    </submittedName>
</protein>
<dbReference type="SMART" id="SM01091">
    <property type="entry name" value="CorC_HlyC"/>
    <property type="match status" value="1"/>
</dbReference>
<evidence type="ECO:0000313" key="13">
    <source>
        <dbReference type="EMBL" id="CDF38482.1"/>
    </source>
</evidence>
<feature type="transmembrane region" description="Helical" evidence="10">
    <location>
        <begin position="72"/>
        <end position="92"/>
    </location>
</feature>
<dbReference type="STRING" id="2769.R7QJ18"/>
<dbReference type="Gene3D" id="3.10.580.10">
    <property type="entry name" value="CBS-domain"/>
    <property type="match status" value="1"/>
</dbReference>
<dbReference type="FunFam" id="3.10.580.10:FF:000002">
    <property type="entry name" value="Magnesium/cobalt efflux protein CorC"/>
    <property type="match status" value="1"/>
</dbReference>
<dbReference type="InterPro" id="IPR005170">
    <property type="entry name" value="Transptr-assoc_dom"/>
</dbReference>
<dbReference type="GO" id="GO:0016020">
    <property type="term" value="C:membrane"/>
    <property type="evidence" value="ECO:0007669"/>
    <property type="project" value="UniProtKB-SubCell"/>
</dbReference>
<feature type="region of interest" description="Disordered" evidence="9">
    <location>
        <begin position="439"/>
        <end position="503"/>
    </location>
</feature>
<dbReference type="PANTHER" id="PTHR22777">
    <property type="entry name" value="HEMOLYSIN-RELATED"/>
    <property type="match status" value="1"/>
</dbReference>
<dbReference type="InterPro" id="IPR016169">
    <property type="entry name" value="FAD-bd_PCMH_sub2"/>
</dbReference>
<dbReference type="InterPro" id="IPR046342">
    <property type="entry name" value="CBS_dom_sf"/>
</dbReference>
<evidence type="ECO:0000256" key="8">
    <source>
        <dbReference type="PROSITE-ProRule" id="PRU01193"/>
    </source>
</evidence>
<evidence type="ECO:0000256" key="7">
    <source>
        <dbReference type="PROSITE-ProRule" id="PRU00703"/>
    </source>
</evidence>